<dbReference type="InterPro" id="IPR029063">
    <property type="entry name" value="SAM-dependent_MTases_sf"/>
</dbReference>
<evidence type="ECO:0000313" key="3">
    <source>
        <dbReference type="EMBL" id="TPX54795.1"/>
    </source>
</evidence>
<dbReference type="STRING" id="109895.A0A507DU84"/>
<accession>A0A507DU84</accession>
<dbReference type="AlphaFoldDB" id="A0A507DU84"/>
<organism evidence="3 4">
    <name type="scientific">Powellomyces hirtus</name>
    <dbReference type="NCBI Taxonomy" id="109895"/>
    <lineage>
        <taxon>Eukaryota</taxon>
        <taxon>Fungi</taxon>
        <taxon>Fungi incertae sedis</taxon>
        <taxon>Chytridiomycota</taxon>
        <taxon>Chytridiomycota incertae sedis</taxon>
        <taxon>Chytridiomycetes</taxon>
        <taxon>Spizellomycetales</taxon>
        <taxon>Powellomycetaceae</taxon>
        <taxon>Powellomyces</taxon>
    </lineage>
</organism>
<dbReference type="InterPro" id="IPR025714">
    <property type="entry name" value="Methyltranfer_dom"/>
</dbReference>
<proteinExistence type="predicted"/>
<name>A0A507DU84_9FUNG</name>
<dbReference type="Proteomes" id="UP000318582">
    <property type="component" value="Unassembled WGS sequence"/>
</dbReference>
<feature type="region of interest" description="Disordered" evidence="1">
    <location>
        <begin position="191"/>
        <end position="212"/>
    </location>
</feature>
<evidence type="ECO:0000256" key="1">
    <source>
        <dbReference type="SAM" id="MobiDB-lite"/>
    </source>
</evidence>
<evidence type="ECO:0000259" key="2">
    <source>
        <dbReference type="Pfam" id="PF13679"/>
    </source>
</evidence>
<dbReference type="SUPFAM" id="SSF53335">
    <property type="entry name" value="S-adenosyl-L-methionine-dependent methyltransferases"/>
    <property type="match status" value="1"/>
</dbReference>
<dbReference type="EMBL" id="QEAQ01000138">
    <property type="protein sequence ID" value="TPX54795.1"/>
    <property type="molecule type" value="Genomic_DNA"/>
</dbReference>
<dbReference type="Gene3D" id="3.40.50.150">
    <property type="entry name" value="Vaccinia Virus protein VP39"/>
    <property type="match status" value="1"/>
</dbReference>
<protein>
    <recommendedName>
        <fullName evidence="2">Methyltransferase domain-containing protein</fullName>
    </recommendedName>
</protein>
<dbReference type="Pfam" id="PF13679">
    <property type="entry name" value="Methyltransf_32"/>
    <property type="match status" value="1"/>
</dbReference>
<gene>
    <name evidence="3" type="ORF">PhCBS80983_g05735</name>
</gene>
<evidence type="ECO:0000313" key="4">
    <source>
        <dbReference type="Proteomes" id="UP000318582"/>
    </source>
</evidence>
<keyword evidence="4" id="KW-1185">Reference proteome</keyword>
<feature type="domain" description="Methyltransferase" evidence="2">
    <location>
        <begin position="121"/>
        <end position="277"/>
    </location>
</feature>
<dbReference type="PANTHER" id="PTHR12496">
    <property type="entry name" value="CGI-41 METHYLTRANSFERASE"/>
    <property type="match status" value="1"/>
</dbReference>
<dbReference type="PANTHER" id="PTHR12496:SF0">
    <property type="entry name" value="METHYLTRANSFERASE DOMAIN-CONTAINING PROTEIN"/>
    <property type="match status" value="1"/>
</dbReference>
<sequence length="478" mass="51522">MPIPISLAHTPTPLPILTSFLAPHQWYIDGFHLFDFFTDDLWSAVDPAWRAFVDAEAADKGADAWINVLVGVACGADVPSGWPSGLADVVKGAREVAFGREAEGDDVEDEEACRLAAMSRKKLHEVERMARVVRDVTRRHNVDAIIDVGAGTGYLTHTLAAQNPQLQLYALDSDVTRTHGSLTRGARILPSIHHQKKPAKPTSSSSPQLHHPPIKHITAYLTPTTLAEHCQNRENSLVLVGLHACGDLGGRTLLDTFAHCPAVKALVVSCCCYQRIALSNDPSDTHVGFPLSTALRDILAASTLKITHRGLAAASLTFASFKDRATIKHALRGHYHRALLQFLLAQIHPPPPTSTTTTTTTTTRVGSVPHTATTSFPLYAAAALHKLNIPLTPHIETLIATLATTTTTALARIAFLCTLRSTLGPALESLVIADRANRARECVDACGGGEVRVSNVFEYTKSPRNTVLVAEKGSELSF</sequence>
<dbReference type="InterPro" id="IPR052220">
    <property type="entry name" value="METTL25"/>
</dbReference>
<comment type="caution">
    <text evidence="3">The sequence shown here is derived from an EMBL/GenBank/DDBJ whole genome shotgun (WGS) entry which is preliminary data.</text>
</comment>
<reference evidence="3 4" key="1">
    <citation type="journal article" date="2019" name="Sci. Rep.">
        <title>Comparative genomics of chytrid fungi reveal insights into the obligate biotrophic and pathogenic lifestyle of Synchytrium endobioticum.</title>
        <authorList>
            <person name="van de Vossenberg B.T.L.H."/>
            <person name="Warris S."/>
            <person name="Nguyen H.D.T."/>
            <person name="van Gent-Pelzer M.P.E."/>
            <person name="Joly D.L."/>
            <person name="van de Geest H.C."/>
            <person name="Bonants P.J.M."/>
            <person name="Smith D.S."/>
            <person name="Levesque C.A."/>
            <person name="van der Lee T.A.J."/>
        </authorList>
    </citation>
    <scope>NUCLEOTIDE SEQUENCE [LARGE SCALE GENOMIC DNA]</scope>
    <source>
        <strain evidence="3 4">CBS 809.83</strain>
    </source>
</reference>